<evidence type="ECO:0000313" key="12">
    <source>
        <dbReference type="EMBL" id="KAG2630790.1"/>
    </source>
</evidence>
<evidence type="ECO:0000259" key="11">
    <source>
        <dbReference type="Pfam" id="PF00330"/>
    </source>
</evidence>
<dbReference type="AlphaFoldDB" id="A0A8T0V6D0"/>
<dbReference type="EC" id="2.1.1.103" evidence="8"/>
<dbReference type="GO" id="GO:0020037">
    <property type="term" value="F:heme binding"/>
    <property type="evidence" value="ECO:0007669"/>
    <property type="project" value="InterPro"/>
</dbReference>
<keyword evidence="3" id="KW-0489">Methyltransferase</keyword>
<dbReference type="SUPFAM" id="SSF53335">
    <property type="entry name" value="S-adenosyl-L-methionine-dependent methyltransferases"/>
    <property type="match status" value="1"/>
</dbReference>
<gene>
    <name evidence="12" type="ORF">PVAP13_3KG547800</name>
</gene>
<comment type="caution">
    <text evidence="12">The sequence shown here is derived from an EMBL/GenBank/DDBJ whole genome shotgun (WGS) entry which is preliminary data.</text>
</comment>
<dbReference type="GO" id="GO:0000234">
    <property type="term" value="F:phosphoethanolamine N-methyltransferase activity"/>
    <property type="evidence" value="ECO:0007669"/>
    <property type="project" value="UniProtKB-EC"/>
</dbReference>
<dbReference type="PANTHER" id="PTHR44307">
    <property type="entry name" value="PHOSPHOETHANOLAMINE METHYLTRANSFERASE"/>
    <property type="match status" value="1"/>
</dbReference>
<keyword evidence="4" id="KW-0808">Transferase</keyword>
<dbReference type="GO" id="GO:0032259">
    <property type="term" value="P:methylation"/>
    <property type="evidence" value="ECO:0007669"/>
    <property type="project" value="UniProtKB-KW"/>
</dbReference>
<dbReference type="SUPFAM" id="SSF53732">
    <property type="entry name" value="Aconitase iron-sulfur domain"/>
    <property type="match status" value="1"/>
</dbReference>
<evidence type="ECO:0000256" key="4">
    <source>
        <dbReference type="ARBA" id="ARBA00022679"/>
    </source>
</evidence>
<dbReference type="EMBL" id="CM029041">
    <property type="protein sequence ID" value="KAG2630790.1"/>
    <property type="molecule type" value="Genomic_DNA"/>
</dbReference>
<evidence type="ECO:0000256" key="9">
    <source>
        <dbReference type="ARBA" id="ARBA00047619"/>
    </source>
</evidence>
<feature type="domain" description="Aconitase/3-isopropylmalate dehydratase large subunit alpha/beta/alpha" evidence="11">
    <location>
        <begin position="1"/>
        <end position="52"/>
    </location>
</feature>
<organism evidence="12 13">
    <name type="scientific">Panicum virgatum</name>
    <name type="common">Blackwell switchgrass</name>
    <dbReference type="NCBI Taxonomy" id="38727"/>
    <lineage>
        <taxon>Eukaryota</taxon>
        <taxon>Viridiplantae</taxon>
        <taxon>Streptophyta</taxon>
        <taxon>Embryophyta</taxon>
        <taxon>Tracheophyta</taxon>
        <taxon>Spermatophyta</taxon>
        <taxon>Magnoliopsida</taxon>
        <taxon>Liliopsida</taxon>
        <taxon>Poales</taxon>
        <taxon>Poaceae</taxon>
        <taxon>PACMAD clade</taxon>
        <taxon>Panicoideae</taxon>
        <taxon>Panicodae</taxon>
        <taxon>Paniceae</taxon>
        <taxon>Panicinae</taxon>
        <taxon>Panicum</taxon>
        <taxon>Panicum sect. Hiantes</taxon>
    </lineage>
</organism>
<dbReference type="GO" id="GO:0004497">
    <property type="term" value="F:monooxygenase activity"/>
    <property type="evidence" value="ECO:0007669"/>
    <property type="project" value="InterPro"/>
</dbReference>
<evidence type="ECO:0000256" key="1">
    <source>
        <dbReference type="ARBA" id="ARBA00004969"/>
    </source>
</evidence>
<dbReference type="GO" id="GO:0051536">
    <property type="term" value="F:iron-sulfur cluster binding"/>
    <property type="evidence" value="ECO:0007669"/>
    <property type="project" value="UniProtKB-KW"/>
</dbReference>
<evidence type="ECO:0000313" key="13">
    <source>
        <dbReference type="Proteomes" id="UP000823388"/>
    </source>
</evidence>
<dbReference type="InterPro" id="IPR036396">
    <property type="entry name" value="Cyt_P450_sf"/>
</dbReference>
<evidence type="ECO:0000256" key="7">
    <source>
        <dbReference type="ARBA" id="ARBA00023014"/>
    </source>
</evidence>
<reference evidence="12" key="1">
    <citation type="submission" date="2020-05" db="EMBL/GenBank/DDBJ databases">
        <title>WGS assembly of Panicum virgatum.</title>
        <authorList>
            <person name="Lovell J.T."/>
            <person name="Jenkins J."/>
            <person name="Shu S."/>
            <person name="Juenger T.E."/>
            <person name="Schmutz J."/>
        </authorList>
    </citation>
    <scope>NUCLEOTIDE SEQUENCE</scope>
    <source>
        <strain evidence="12">AP13</strain>
    </source>
</reference>
<evidence type="ECO:0000256" key="5">
    <source>
        <dbReference type="ARBA" id="ARBA00022723"/>
    </source>
</evidence>
<name>A0A8T0V6D0_PANVG</name>
<keyword evidence="7" id="KW-0411">Iron-sulfur</keyword>
<protein>
    <recommendedName>
        <fullName evidence="8">phosphoethanolamine N-methyltransferase</fullName>
        <ecNumber evidence="8">2.1.1.103</ecNumber>
    </recommendedName>
</protein>
<comment type="pathway">
    <text evidence="2">Lipid metabolism.</text>
</comment>
<dbReference type="InterPro" id="IPR001030">
    <property type="entry name" value="Acoase/IPM_deHydtase_lsu_aba"/>
</dbReference>
<dbReference type="GO" id="GO:0016705">
    <property type="term" value="F:oxidoreductase activity, acting on paired donors, with incorporation or reduction of molecular oxygen"/>
    <property type="evidence" value="ECO:0007669"/>
    <property type="project" value="InterPro"/>
</dbReference>
<evidence type="ECO:0000256" key="10">
    <source>
        <dbReference type="ARBA" id="ARBA00047841"/>
    </source>
</evidence>
<comment type="catalytic activity">
    <reaction evidence="10">
        <text>N-methylethanolamine phosphate + S-adenosyl-L-methionine = N,N-dimethylethanolamine phosphate + S-adenosyl-L-homocysteine + H(+)</text>
        <dbReference type="Rhea" id="RHEA:25321"/>
        <dbReference type="ChEBI" id="CHEBI:15378"/>
        <dbReference type="ChEBI" id="CHEBI:57781"/>
        <dbReference type="ChEBI" id="CHEBI:57856"/>
        <dbReference type="ChEBI" id="CHEBI:58641"/>
        <dbReference type="ChEBI" id="CHEBI:59789"/>
        <dbReference type="EC" id="2.1.1.103"/>
    </reaction>
    <physiologicalReaction direction="left-to-right" evidence="10">
        <dbReference type="Rhea" id="RHEA:25322"/>
    </physiologicalReaction>
</comment>
<comment type="pathway">
    <text evidence="1">Phospholipid metabolism; phosphatidylcholine biosynthesis.</text>
</comment>
<dbReference type="SUPFAM" id="SSF48264">
    <property type="entry name" value="Cytochrome P450"/>
    <property type="match status" value="1"/>
</dbReference>
<evidence type="ECO:0000256" key="8">
    <source>
        <dbReference type="ARBA" id="ARBA00035674"/>
    </source>
</evidence>
<evidence type="ECO:0000256" key="3">
    <source>
        <dbReference type="ARBA" id="ARBA00022603"/>
    </source>
</evidence>
<dbReference type="Gene3D" id="3.30.499.10">
    <property type="entry name" value="Aconitase, domain 3"/>
    <property type="match status" value="1"/>
</dbReference>
<dbReference type="InterPro" id="IPR029063">
    <property type="entry name" value="SAM-dependent_MTases_sf"/>
</dbReference>
<accession>A0A8T0V6D0</accession>
<dbReference type="Proteomes" id="UP000823388">
    <property type="component" value="Chromosome 3K"/>
</dbReference>
<dbReference type="GO" id="GO:0005506">
    <property type="term" value="F:iron ion binding"/>
    <property type="evidence" value="ECO:0007669"/>
    <property type="project" value="InterPro"/>
</dbReference>
<evidence type="ECO:0000256" key="2">
    <source>
        <dbReference type="ARBA" id="ARBA00005189"/>
    </source>
</evidence>
<dbReference type="EMBL" id="CM029041">
    <property type="protein sequence ID" value="KAG2630789.1"/>
    <property type="molecule type" value="Genomic_DNA"/>
</dbReference>
<dbReference type="Pfam" id="PF00330">
    <property type="entry name" value="Aconitase"/>
    <property type="match status" value="1"/>
</dbReference>
<dbReference type="Pfam" id="PF00067">
    <property type="entry name" value="p450"/>
    <property type="match status" value="1"/>
</dbReference>
<keyword evidence="6" id="KW-0408">Iron</keyword>
<proteinExistence type="predicted"/>
<evidence type="ECO:0000256" key="6">
    <source>
        <dbReference type="ARBA" id="ARBA00023004"/>
    </source>
</evidence>
<keyword evidence="5" id="KW-0479">Metal-binding</keyword>
<dbReference type="InterPro" id="IPR036008">
    <property type="entry name" value="Aconitase_4Fe-4S_dom"/>
</dbReference>
<comment type="catalytic activity">
    <reaction evidence="9">
        <text>N,N-dimethylethanolamine phosphate + S-adenosyl-L-methionine = phosphocholine + S-adenosyl-L-homocysteine + H(+)</text>
        <dbReference type="Rhea" id="RHEA:25325"/>
        <dbReference type="ChEBI" id="CHEBI:15378"/>
        <dbReference type="ChEBI" id="CHEBI:57856"/>
        <dbReference type="ChEBI" id="CHEBI:58641"/>
        <dbReference type="ChEBI" id="CHEBI:59789"/>
        <dbReference type="ChEBI" id="CHEBI:295975"/>
        <dbReference type="EC" id="2.1.1.103"/>
    </reaction>
    <physiologicalReaction direction="left-to-right" evidence="9">
        <dbReference type="Rhea" id="RHEA:25326"/>
    </physiologicalReaction>
</comment>
<dbReference type="InterPro" id="IPR015931">
    <property type="entry name" value="Acnase/IPM_dHydase_lsu_aba_1/3"/>
</dbReference>
<sequence>MEFIGSIVESLNVHYQLKMEERMTLCMYNMVIEAGGKNGVVPTDETTFKYLEILSLLPPYEGKLVLELGAGIGRFIGELAKTAGNVLALNFIESTVKKDPTALRRAQDEVDHVLQGRLPSYEDVKELKYLTRCINESMRLYPHPPIHS</sequence>
<dbReference type="Gene3D" id="1.10.630.10">
    <property type="entry name" value="Cytochrome P450"/>
    <property type="match status" value="1"/>
</dbReference>
<dbReference type="InterPro" id="IPR001128">
    <property type="entry name" value="Cyt_P450"/>
</dbReference>
<keyword evidence="13" id="KW-1185">Reference proteome</keyword>
<dbReference type="PANTHER" id="PTHR44307:SF2">
    <property type="entry name" value="PHOSPHOETHANOLAMINE METHYLTRANSFERASE ISOFORM X1"/>
    <property type="match status" value="1"/>
</dbReference>